<dbReference type="PIRSF" id="PIRSF018169">
    <property type="entry name" value="PAF_acetylhydrolase"/>
    <property type="match status" value="1"/>
</dbReference>
<evidence type="ECO:0000256" key="1">
    <source>
        <dbReference type="ARBA" id="ARBA00022801"/>
    </source>
</evidence>
<keyword evidence="3 4" id="KW-0443">Lipid metabolism</keyword>
<dbReference type="Pfam" id="PF03403">
    <property type="entry name" value="PAF-AH_p_II"/>
    <property type="match status" value="1"/>
</dbReference>
<keyword evidence="2 4" id="KW-0442">Lipid degradation</keyword>
<dbReference type="EC" id="3.1.1.47" evidence="4"/>
<comment type="catalytic activity">
    <reaction evidence="4">
        <text>a 1-O-alkyl-2-acetyl-sn-glycero-3-phosphocholine + H2O = a 1-O-alkyl-sn-glycero-3-phosphocholine + acetate + H(+)</text>
        <dbReference type="Rhea" id="RHEA:17777"/>
        <dbReference type="ChEBI" id="CHEBI:15377"/>
        <dbReference type="ChEBI" id="CHEBI:15378"/>
        <dbReference type="ChEBI" id="CHEBI:30089"/>
        <dbReference type="ChEBI" id="CHEBI:30909"/>
        <dbReference type="ChEBI" id="CHEBI:36707"/>
        <dbReference type="EC" id="3.1.1.47"/>
    </reaction>
</comment>
<evidence type="ECO:0000313" key="7">
    <source>
        <dbReference type="Proteomes" id="UP000245884"/>
    </source>
</evidence>
<evidence type="ECO:0000256" key="5">
    <source>
        <dbReference type="PIRSR" id="PIRSR018169-1"/>
    </source>
</evidence>
<organism evidence="6 7">
    <name type="scientific">Jaminaea rosea</name>
    <dbReference type="NCBI Taxonomy" id="1569628"/>
    <lineage>
        <taxon>Eukaryota</taxon>
        <taxon>Fungi</taxon>
        <taxon>Dikarya</taxon>
        <taxon>Basidiomycota</taxon>
        <taxon>Ustilaginomycotina</taxon>
        <taxon>Exobasidiomycetes</taxon>
        <taxon>Microstromatales</taxon>
        <taxon>Microstromatales incertae sedis</taxon>
        <taxon>Jaminaea</taxon>
    </lineage>
</organism>
<dbReference type="PANTHER" id="PTHR10272">
    <property type="entry name" value="PLATELET-ACTIVATING FACTOR ACETYLHYDROLASE"/>
    <property type="match status" value="1"/>
</dbReference>
<dbReference type="GO" id="GO:0003847">
    <property type="term" value="F:1-alkyl-2-acetylglycerophosphocholine esterase activity"/>
    <property type="evidence" value="ECO:0007669"/>
    <property type="project" value="UniProtKB-UniRule"/>
</dbReference>
<evidence type="ECO:0000313" key="6">
    <source>
        <dbReference type="EMBL" id="PWN30888.1"/>
    </source>
</evidence>
<dbReference type="EMBL" id="KZ819662">
    <property type="protein sequence ID" value="PWN30888.1"/>
    <property type="molecule type" value="Genomic_DNA"/>
</dbReference>
<dbReference type="GO" id="GO:0016042">
    <property type="term" value="P:lipid catabolic process"/>
    <property type="evidence" value="ECO:0007669"/>
    <property type="project" value="UniProtKB-KW"/>
</dbReference>
<dbReference type="InterPro" id="IPR029058">
    <property type="entry name" value="AB_hydrolase_fold"/>
</dbReference>
<dbReference type="Gene3D" id="3.40.50.1820">
    <property type="entry name" value="alpha/beta hydrolase"/>
    <property type="match status" value="1"/>
</dbReference>
<evidence type="ECO:0000256" key="4">
    <source>
        <dbReference type="PIRNR" id="PIRNR018169"/>
    </source>
</evidence>
<name>A0A316V1L0_9BASI</name>
<dbReference type="OrthoDB" id="2363873at2759"/>
<dbReference type="RefSeq" id="XP_025365500.1">
    <property type="nucleotide sequence ID" value="XM_025505253.1"/>
</dbReference>
<evidence type="ECO:0000256" key="2">
    <source>
        <dbReference type="ARBA" id="ARBA00022963"/>
    </source>
</evidence>
<dbReference type="AlphaFoldDB" id="A0A316V1L0"/>
<dbReference type="SUPFAM" id="SSF53474">
    <property type="entry name" value="alpha/beta-Hydrolases"/>
    <property type="match status" value="1"/>
</dbReference>
<gene>
    <name evidence="6" type="ORF">BDZ90DRAFT_229875</name>
</gene>
<proteinExistence type="inferred from homology"/>
<protein>
    <recommendedName>
        <fullName evidence="4">Putative phospholipase</fullName>
        <ecNumber evidence="4">3.1.1.47</ecNumber>
    </recommendedName>
</protein>
<dbReference type="STRING" id="1569628.A0A316V1L0"/>
<feature type="active site" description="Charge relay system" evidence="5">
    <location>
        <position position="389"/>
    </location>
</feature>
<sequence length="499" mass="54346">MTLPQPTGDAAVSTLTIEIPVTRPRTFLPERYAHRRSGSPPRPAFRLETVSVTLYYPTSKDPLPSTSKHTWLPAPRSSSLAGLLRYAGFNHGAWSYAAILPAWALGLWRTKLPTRQPGPLATNTSSVPLPTAIFSPGLAGTPSTYSVYCSRLASHGIVVAALDHRDMTSPASFVHSSRGGKMEEVVYTKETDLTEDEQAGPQWLYRRTQLAFRRAEVYEASLLLQRLNAGEGAAILEASTRKDTVKDIQDAQLPLWKGRLDLTSTDGKATSRLLGVGHSFGAATILSCINPALAPVPELEPQEPSSESLPDFSVGMLLDPWVQPLAEDVPLPASPSKPPPIFVVNSQGFTLWSAEFARVKKLCSTFASACAVTPDGRKGWLTTLTGTQHTDFSDFPFLLPRFFAKTKKEQENDTEEGEGAKDLVEALPQPSAVSKTSGYMDVFEALSLRVLLDGNRDDGLRVRWEGKDVKLKRETRGGLLLRHALREEDMVGAEAGAGL</sequence>
<comment type="similarity">
    <text evidence="4">Belongs to the serine esterase family.</text>
</comment>
<feature type="active site" description="Charge relay system" evidence="5">
    <location>
        <position position="319"/>
    </location>
</feature>
<dbReference type="InterPro" id="IPR016715">
    <property type="entry name" value="PAF_acetylhydro_eukaryote"/>
</dbReference>
<evidence type="ECO:0000256" key="3">
    <source>
        <dbReference type="ARBA" id="ARBA00023098"/>
    </source>
</evidence>
<dbReference type="PANTHER" id="PTHR10272:SF0">
    <property type="entry name" value="PLATELET-ACTIVATING FACTOR ACETYLHYDROLASE"/>
    <property type="match status" value="1"/>
</dbReference>
<accession>A0A316V1L0</accession>
<dbReference type="Proteomes" id="UP000245884">
    <property type="component" value="Unassembled WGS sequence"/>
</dbReference>
<feature type="active site" description="Nucleophile" evidence="5">
    <location>
        <position position="279"/>
    </location>
</feature>
<keyword evidence="1 4" id="KW-0378">Hydrolase</keyword>
<dbReference type="GeneID" id="37027076"/>
<keyword evidence="7" id="KW-1185">Reference proteome</keyword>
<reference evidence="6 7" key="1">
    <citation type="journal article" date="2018" name="Mol. Biol. Evol.">
        <title>Broad Genomic Sampling Reveals a Smut Pathogenic Ancestry of the Fungal Clade Ustilaginomycotina.</title>
        <authorList>
            <person name="Kijpornyongpan T."/>
            <person name="Mondo S.J."/>
            <person name="Barry K."/>
            <person name="Sandor L."/>
            <person name="Lee J."/>
            <person name="Lipzen A."/>
            <person name="Pangilinan J."/>
            <person name="LaButti K."/>
            <person name="Hainaut M."/>
            <person name="Henrissat B."/>
            <person name="Grigoriev I.V."/>
            <person name="Spatafora J.W."/>
            <person name="Aime M.C."/>
        </authorList>
    </citation>
    <scope>NUCLEOTIDE SEQUENCE [LARGE SCALE GENOMIC DNA]</scope>
    <source>
        <strain evidence="6 7">MCA 5214</strain>
    </source>
</reference>